<dbReference type="OrthoDB" id="434771at2759"/>
<comment type="similarity">
    <text evidence="4 15">Belongs to the acyl-CoA dehydrogenase family.</text>
</comment>
<evidence type="ECO:0000256" key="3">
    <source>
        <dbReference type="ARBA" id="ARBA00005198"/>
    </source>
</evidence>
<evidence type="ECO:0000256" key="15">
    <source>
        <dbReference type="RuleBase" id="RU362125"/>
    </source>
</evidence>
<dbReference type="EMBL" id="GL451202">
    <property type="protein sequence ID" value="EFN79756.1"/>
    <property type="molecule type" value="Genomic_DNA"/>
</dbReference>
<evidence type="ECO:0000313" key="20">
    <source>
        <dbReference type="Proteomes" id="UP000008237"/>
    </source>
</evidence>
<dbReference type="InterPro" id="IPR037069">
    <property type="entry name" value="AcylCoA_DH/ox_N_sf"/>
</dbReference>
<dbReference type="GO" id="GO:0070991">
    <property type="term" value="F:medium-chain fatty acyl-CoA dehydrogenase activity"/>
    <property type="evidence" value="ECO:0007669"/>
    <property type="project" value="UniProtKB-EC"/>
</dbReference>
<comment type="catalytic activity">
    <reaction evidence="14">
        <text>a medium-chain 2,3-saturated fatty acyl-CoA + oxidized [electron-transfer flavoprotein] + H(+) = a medium-chain (2E)-enoyl-CoA + reduced [electron-transfer flavoprotein]</text>
        <dbReference type="Rhea" id="RHEA:14477"/>
        <dbReference type="Rhea" id="RHEA-COMP:10685"/>
        <dbReference type="Rhea" id="RHEA-COMP:10686"/>
        <dbReference type="ChEBI" id="CHEBI:15378"/>
        <dbReference type="ChEBI" id="CHEBI:57692"/>
        <dbReference type="ChEBI" id="CHEBI:58307"/>
        <dbReference type="ChEBI" id="CHEBI:83723"/>
        <dbReference type="ChEBI" id="CHEBI:83726"/>
        <dbReference type="EC" id="1.3.8.7"/>
    </reaction>
</comment>
<dbReference type="GO" id="GO:0005759">
    <property type="term" value="C:mitochondrial matrix"/>
    <property type="evidence" value="ECO:0007669"/>
    <property type="project" value="UniProtKB-SubCell"/>
</dbReference>
<evidence type="ECO:0000259" key="17">
    <source>
        <dbReference type="Pfam" id="PF02770"/>
    </source>
</evidence>
<keyword evidence="12" id="KW-0443">Lipid metabolism</keyword>
<keyword evidence="13" id="KW-0496">Mitochondrion</keyword>
<dbReference type="Pfam" id="PF02770">
    <property type="entry name" value="Acyl-CoA_dh_M"/>
    <property type="match status" value="1"/>
</dbReference>
<name>E2BX37_HARSA</name>
<feature type="domain" description="Acyl-CoA dehydrogenase/oxidase N-terminal" evidence="18">
    <location>
        <begin position="2"/>
        <end position="111"/>
    </location>
</feature>
<dbReference type="InterPro" id="IPR046373">
    <property type="entry name" value="Acyl-CoA_Oxase/DH_mid-dom_sf"/>
</dbReference>
<comment type="subcellular location">
    <subcellularLocation>
        <location evidence="2">Mitochondrion matrix</location>
    </subcellularLocation>
</comment>
<feature type="non-terminal residue" evidence="19">
    <location>
        <position position="1"/>
    </location>
</feature>
<evidence type="ECO:0000256" key="11">
    <source>
        <dbReference type="ARBA" id="ARBA00023002"/>
    </source>
</evidence>
<keyword evidence="11 15" id="KW-0560">Oxidoreductase</keyword>
<reference evidence="19 20" key="1">
    <citation type="journal article" date="2010" name="Science">
        <title>Genomic comparison of the ants Camponotus floridanus and Harpegnathos saltator.</title>
        <authorList>
            <person name="Bonasio R."/>
            <person name="Zhang G."/>
            <person name="Ye C."/>
            <person name="Mutti N.S."/>
            <person name="Fang X."/>
            <person name="Qin N."/>
            <person name="Donahue G."/>
            <person name="Yang P."/>
            <person name="Li Q."/>
            <person name="Li C."/>
            <person name="Zhang P."/>
            <person name="Huang Z."/>
            <person name="Berger S.L."/>
            <person name="Reinberg D."/>
            <person name="Wang J."/>
            <person name="Liebig J."/>
        </authorList>
    </citation>
    <scope>NUCLEOTIDE SEQUENCE [LARGE SCALE GENOMIC DNA]</scope>
    <source>
        <strain evidence="19 20">R22 G/1</strain>
    </source>
</reference>
<evidence type="ECO:0000256" key="12">
    <source>
        <dbReference type="ARBA" id="ARBA00023098"/>
    </source>
</evidence>
<dbReference type="InterPro" id="IPR009075">
    <property type="entry name" value="AcylCo_DH/oxidase_C"/>
</dbReference>
<protein>
    <recommendedName>
        <fullName evidence="6">Medium-chain specific acyl-CoA dehydrogenase, mitochondrial</fullName>
        <ecNumber evidence="5">1.3.8.7</ecNumber>
    </recommendedName>
</protein>
<dbReference type="STRING" id="610380.E2BX37"/>
<dbReference type="InterPro" id="IPR006091">
    <property type="entry name" value="Acyl-CoA_Oxase/DH_mid-dom"/>
</dbReference>
<dbReference type="Pfam" id="PF02771">
    <property type="entry name" value="Acyl-CoA_dh_N"/>
    <property type="match status" value="1"/>
</dbReference>
<evidence type="ECO:0000256" key="7">
    <source>
        <dbReference type="ARBA" id="ARBA00022630"/>
    </source>
</evidence>
<comment type="cofactor">
    <cofactor evidence="1 15">
        <name>FAD</name>
        <dbReference type="ChEBI" id="CHEBI:57692"/>
    </cofactor>
</comment>
<evidence type="ECO:0000256" key="9">
    <source>
        <dbReference type="ARBA" id="ARBA00022832"/>
    </source>
</evidence>
<evidence type="ECO:0000256" key="13">
    <source>
        <dbReference type="ARBA" id="ARBA00023128"/>
    </source>
</evidence>
<dbReference type="SUPFAM" id="SSF56645">
    <property type="entry name" value="Acyl-CoA dehydrogenase NM domain-like"/>
    <property type="match status" value="1"/>
</dbReference>
<dbReference type="Proteomes" id="UP000008237">
    <property type="component" value="Unassembled WGS sequence"/>
</dbReference>
<comment type="pathway">
    <text evidence="3">Lipid metabolism; mitochondrial fatty acid beta-oxidation.</text>
</comment>
<dbReference type="Gene3D" id="1.20.140.10">
    <property type="entry name" value="Butyryl-CoA Dehydrogenase, subunit A, domain 3"/>
    <property type="match status" value="1"/>
</dbReference>
<keyword evidence="8 15" id="KW-0274">FAD</keyword>
<dbReference type="PIRSF" id="PIRSF016578">
    <property type="entry name" value="HsaA"/>
    <property type="match status" value="1"/>
</dbReference>
<dbReference type="InterPro" id="IPR036250">
    <property type="entry name" value="AcylCo_DH-like_C"/>
</dbReference>
<evidence type="ECO:0000256" key="4">
    <source>
        <dbReference type="ARBA" id="ARBA00009347"/>
    </source>
</evidence>
<dbReference type="InterPro" id="IPR009100">
    <property type="entry name" value="AcylCoA_DH/oxidase_NM_dom_sf"/>
</dbReference>
<evidence type="ECO:0000256" key="5">
    <source>
        <dbReference type="ARBA" id="ARBA00012033"/>
    </source>
</evidence>
<dbReference type="InterPro" id="IPR050741">
    <property type="entry name" value="Acyl-CoA_dehydrogenase"/>
</dbReference>
<dbReference type="InterPro" id="IPR006089">
    <property type="entry name" value="Acyl-CoA_DH_CS"/>
</dbReference>
<keyword evidence="9" id="KW-0276">Fatty acid metabolism</keyword>
<evidence type="ECO:0000256" key="10">
    <source>
        <dbReference type="ARBA" id="ARBA00022946"/>
    </source>
</evidence>
<dbReference type="PROSITE" id="PS00073">
    <property type="entry name" value="ACYL_COA_DH_2"/>
    <property type="match status" value="1"/>
</dbReference>
<dbReference type="FunFam" id="1.20.140.10:FF:000011">
    <property type="entry name" value="Medium-chain specific acyl-CoA dehydrogenase, mitochondrial"/>
    <property type="match status" value="1"/>
</dbReference>
<evidence type="ECO:0000256" key="14">
    <source>
        <dbReference type="ARBA" id="ARBA00047882"/>
    </source>
</evidence>
<dbReference type="GO" id="GO:0050660">
    <property type="term" value="F:flavin adenine dinucleotide binding"/>
    <property type="evidence" value="ECO:0007669"/>
    <property type="project" value="InterPro"/>
</dbReference>
<dbReference type="SUPFAM" id="SSF47203">
    <property type="entry name" value="Acyl-CoA dehydrogenase C-terminal domain-like"/>
    <property type="match status" value="1"/>
</dbReference>
<keyword evidence="20" id="KW-1185">Reference proteome</keyword>
<evidence type="ECO:0000256" key="2">
    <source>
        <dbReference type="ARBA" id="ARBA00004305"/>
    </source>
</evidence>
<dbReference type="FunFam" id="2.40.110.10:FF:000007">
    <property type="entry name" value="Medium-chain specific acyl-CoA dehydrogenase, mitochondrial"/>
    <property type="match status" value="1"/>
</dbReference>
<evidence type="ECO:0000256" key="8">
    <source>
        <dbReference type="ARBA" id="ARBA00022827"/>
    </source>
</evidence>
<dbReference type="FunCoup" id="E2BX37">
    <property type="interactions" value="550"/>
</dbReference>
<organism evidence="20">
    <name type="scientific">Harpegnathos saltator</name>
    <name type="common">Jerdon's jumping ant</name>
    <dbReference type="NCBI Taxonomy" id="610380"/>
    <lineage>
        <taxon>Eukaryota</taxon>
        <taxon>Metazoa</taxon>
        <taxon>Ecdysozoa</taxon>
        <taxon>Arthropoda</taxon>
        <taxon>Hexapoda</taxon>
        <taxon>Insecta</taxon>
        <taxon>Pterygota</taxon>
        <taxon>Neoptera</taxon>
        <taxon>Endopterygota</taxon>
        <taxon>Hymenoptera</taxon>
        <taxon>Apocrita</taxon>
        <taxon>Aculeata</taxon>
        <taxon>Formicoidea</taxon>
        <taxon>Formicidae</taxon>
        <taxon>Ponerinae</taxon>
        <taxon>Ponerini</taxon>
        <taxon>Harpegnathos</taxon>
    </lineage>
</organism>
<evidence type="ECO:0000313" key="19">
    <source>
        <dbReference type="EMBL" id="EFN79756.1"/>
    </source>
</evidence>
<dbReference type="Gene3D" id="1.10.540.10">
    <property type="entry name" value="Acyl-CoA dehydrogenase/oxidase, N-terminal domain"/>
    <property type="match status" value="1"/>
</dbReference>
<keyword evidence="10" id="KW-0809">Transit peptide</keyword>
<dbReference type="OMA" id="NYDKMGV"/>
<dbReference type="PANTHER" id="PTHR48083">
    <property type="entry name" value="MEDIUM-CHAIN SPECIFIC ACYL-COA DEHYDROGENASE, MITOCHONDRIAL-RELATED"/>
    <property type="match status" value="1"/>
</dbReference>
<dbReference type="InParanoid" id="E2BX37"/>
<feature type="domain" description="Acyl-CoA dehydrogenase/oxidase C-terminal" evidence="16">
    <location>
        <begin position="227"/>
        <end position="376"/>
    </location>
</feature>
<dbReference type="EC" id="1.3.8.7" evidence="5"/>
<proteinExistence type="inferred from homology"/>
<dbReference type="InterPro" id="IPR013786">
    <property type="entry name" value="AcylCoA_DH/ox_N"/>
</dbReference>
<evidence type="ECO:0000256" key="6">
    <source>
        <dbReference type="ARBA" id="ARBA00019125"/>
    </source>
</evidence>
<dbReference type="Gene3D" id="2.40.110.10">
    <property type="entry name" value="Butyryl-CoA Dehydrogenase, subunit A, domain 2"/>
    <property type="match status" value="1"/>
</dbReference>
<evidence type="ECO:0000259" key="16">
    <source>
        <dbReference type="Pfam" id="PF00441"/>
    </source>
</evidence>
<feature type="domain" description="Acyl-CoA oxidase/dehydrogenase middle" evidence="17">
    <location>
        <begin position="117"/>
        <end position="215"/>
    </location>
</feature>
<accession>E2BX37</accession>
<gene>
    <name evidence="19" type="ORF">EAI_16333</name>
</gene>
<evidence type="ECO:0000259" key="18">
    <source>
        <dbReference type="Pfam" id="PF02771"/>
    </source>
</evidence>
<dbReference type="FunFam" id="1.10.540.10:FF:000010">
    <property type="entry name" value="Medium-chain specific acyl-CoA dehydrogenase, mitochondrial"/>
    <property type="match status" value="1"/>
</dbReference>
<dbReference type="AlphaFoldDB" id="E2BX37"/>
<dbReference type="Pfam" id="PF00441">
    <property type="entry name" value="Acyl-CoA_dh_1"/>
    <property type="match status" value="1"/>
</dbReference>
<dbReference type="PANTHER" id="PTHR48083:SF2">
    <property type="entry name" value="MEDIUM-CHAIN SPECIFIC ACYL-COA DEHYDROGENASE, MITOCHONDRIAL"/>
    <property type="match status" value="1"/>
</dbReference>
<dbReference type="GO" id="GO:0051793">
    <property type="term" value="P:medium-chain fatty acid catabolic process"/>
    <property type="evidence" value="ECO:0007669"/>
    <property type="project" value="TreeGrafter"/>
</dbReference>
<sequence length="385" mass="42260">LSDTQKEIQELGRKFTREEIIPVAAEYDKSGKYPWDIIKKAWNVGLLNLHIPQDYGGIENGVFDGCLLVEELGYGCTGITTAIATTNLGQTPVIIAGNKEQQKKYLGRLIEEPHVTAYCVTEPGTGSDVAGVKTKAEKKGKEWILNGTKMWITNGGVANWYFVLARTNPDPKAPASKAFTGFIVERDWPGVTPGRKEINMGQRASDTRMITFEDVRVPEENVLFGEGQGFTIAMKTFDRTRPSVAAASIGLAQRALDEAMKYAMERKTFGKPIAEHQAVAFMLADMAIGVETARMATMKAAWATDKNLPNATPLASVAKCYAADVANKCATDAVQIYGGAGFNTEYPVEKLMRDAKIFQIYEGTAQIQRLIISRYILAQNKQANN</sequence>
<evidence type="ECO:0000256" key="1">
    <source>
        <dbReference type="ARBA" id="ARBA00001974"/>
    </source>
</evidence>
<keyword evidence="7 15" id="KW-0285">Flavoprotein</keyword>